<reference evidence="2" key="2">
    <citation type="journal article" date="2022" name="Microb. Genom.">
        <title>A chromosome-scale genome assembly of the tomato pathogen Cladosporium fulvum reveals a compartmentalized genome architecture and the presence of a dispensable chromosome.</title>
        <authorList>
            <person name="Zaccaron A.Z."/>
            <person name="Chen L.H."/>
            <person name="Samaras A."/>
            <person name="Stergiopoulos I."/>
        </authorList>
    </citation>
    <scope>NUCLEOTIDE SEQUENCE</scope>
    <source>
        <strain evidence="2">Race5_Kim</strain>
    </source>
</reference>
<dbReference type="KEGG" id="ffu:CLAFUR5_09189"/>
<dbReference type="AlphaFoldDB" id="A0A9Q8PG28"/>
<gene>
    <name evidence="2" type="ORF">CLAFUR5_09189</name>
</gene>
<reference evidence="2" key="1">
    <citation type="submission" date="2021-12" db="EMBL/GenBank/DDBJ databases">
        <authorList>
            <person name="Zaccaron A."/>
            <person name="Stergiopoulos I."/>
        </authorList>
    </citation>
    <scope>NUCLEOTIDE SEQUENCE</scope>
    <source>
        <strain evidence="2">Race5_Kim</strain>
    </source>
</reference>
<name>A0A9Q8PG28_PASFU</name>
<dbReference type="GeneID" id="71989067"/>
<organism evidence="2 3">
    <name type="scientific">Passalora fulva</name>
    <name type="common">Tomato leaf mold</name>
    <name type="synonym">Cladosporium fulvum</name>
    <dbReference type="NCBI Taxonomy" id="5499"/>
    <lineage>
        <taxon>Eukaryota</taxon>
        <taxon>Fungi</taxon>
        <taxon>Dikarya</taxon>
        <taxon>Ascomycota</taxon>
        <taxon>Pezizomycotina</taxon>
        <taxon>Dothideomycetes</taxon>
        <taxon>Dothideomycetidae</taxon>
        <taxon>Mycosphaerellales</taxon>
        <taxon>Mycosphaerellaceae</taxon>
        <taxon>Fulvia</taxon>
    </lineage>
</organism>
<sequence>MPWHEARYPRDICDDETYQQYLSGATLYRTDRSLAQARRKYELWNRPESSVHRMLICQPPAVAVDILFPCKHKSDNNAAPLSFHAGRGAIGVTAGEVFQYVVRSGKGGGERSGYFLPEPYKVNKAVMQSLRGFWTKAYTAGYDAIDAKKDCHEGDYGDSSSCSDTSSESEDEDEE</sequence>
<dbReference type="EMBL" id="CP090171">
    <property type="protein sequence ID" value="UJO21846.1"/>
    <property type="molecule type" value="Genomic_DNA"/>
</dbReference>
<evidence type="ECO:0000256" key="1">
    <source>
        <dbReference type="SAM" id="MobiDB-lite"/>
    </source>
</evidence>
<accession>A0A9Q8PG28</accession>
<keyword evidence="3" id="KW-1185">Reference proteome</keyword>
<evidence type="ECO:0000313" key="2">
    <source>
        <dbReference type="EMBL" id="UJO21846.1"/>
    </source>
</evidence>
<evidence type="ECO:0000313" key="3">
    <source>
        <dbReference type="Proteomes" id="UP000756132"/>
    </source>
</evidence>
<dbReference type="Proteomes" id="UP000756132">
    <property type="component" value="Chromosome 9"/>
</dbReference>
<proteinExistence type="predicted"/>
<dbReference type="RefSeq" id="XP_047766212.1">
    <property type="nucleotide sequence ID" value="XM_047908337.1"/>
</dbReference>
<protein>
    <submittedName>
        <fullName evidence="2">Uncharacterized protein</fullName>
    </submittedName>
</protein>
<feature type="region of interest" description="Disordered" evidence="1">
    <location>
        <begin position="151"/>
        <end position="175"/>
    </location>
</feature>